<proteinExistence type="predicted"/>
<accession>A0A2N5ZFQ4</accession>
<dbReference type="EMBL" id="PKTG01000085">
    <property type="protein sequence ID" value="PLX17537.1"/>
    <property type="molecule type" value="Genomic_DNA"/>
</dbReference>
<evidence type="ECO:0000313" key="1">
    <source>
        <dbReference type="EMBL" id="PLX17537.1"/>
    </source>
</evidence>
<evidence type="ECO:0000313" key="2">
    <source>
        <dbReference type="Proteomes" id="UP000234857"/>
    </source>
</evidence>
<dbReference type="Pfam" id="PF21842">
    <property type="entry name" value="DUF6901"/>
    <property type="match status" value="1"/>
</dbReference>
<dbReference type="Proteomes" id="UP000234857">
    <property type="component" value="Unassembled WGS sequence"/>
</dbReference>
<gene>
    <name evidence="1" type="ORF">C0601_07200</name>
</gene>
<organism evidence="1 2">
    <name type="scientific">Muiribacterium halophilum</name>
    <dbReference type="NCBI Taxonomy" id="2053465"/>
    <lineage>
        <taxon>Bacteria</taxon>
        <taxon>Candidatus Muiribacteriota</taxon>
        <taxon>Candidatus Muiribacteriia</taxon>
        <taxon>Candidatus Muiribacteriales</taxon>
        <taxon>Candidatus Muiribacteriaceae</taxon>
        <taxon>Candidatus Muiribacterium</taxon>
    </lineage>
</organism>
<dbReference type="AlphaFoldDB" id="A0A2N5ZFQ4"/>
<sequence>MKNQFKKILYCFDFPDGEKVNVELELDAEDMSLKKEIPDNIPEWTKLDFHKCSVCRKDSSKVEYCPVALNIADVIDKFSTLISHSRVRLEIFTHERAFIKEVPVQDGLSSLVGVIMATSDCSVLEMLRPMVLTHLPFATGEETAYRAMSMYMLGQYYRRSKGLDADLDMKGLKKIYERLSELNRCFIERFRFKGGQDAHLNAIVKLSCFGEYTVSSIEDNLFVDFTKLYKPYYKDGEEK</sequence>
<dbReference type="InterPro" id="IPR054196">
    <property type="entry name" value="DUF6901"/>
</dbReference>
<protein>
    <submittedName>
        <fullName evidence="1">Uncharacterized protein</fullName>
    </submittedName>
</protein>
<reference evidence="1 2" key="1">
    <citation type="submission" date="2017-11" db="EMBL/GenBank/DDBJ databases">
        <title>Genome-resolved metagenomics identifies genetic mobility, metabolic interactions, and unexpected diversity in perchlorate-reducing communities.</title>
        <authorList>
            <person name="Barnum T.P."/>
            <person name="Figueroa I.A."/>
            <person name="Carlstrom C.I."/>
            <person name="Lucas L.N."/>
            <person name="Engelbrektson A.L."/>
            <person name="Coates J.D."/>
        </authorList>
    </citation>
    <scope>NUCLEOTIDE SEQUENCE [LARGE SCALE GENOMIC DNA]</scope>
    <source>
        <strain evidence="1">BM706</strain>
    </source>
</reference>
<comment type="caution">
    <text evidence="1">The sequence shown here is derived from an EMBL/GenBank/DDBJ whole genome shotgun (WGS) entry which is preliminary data.</text>
</comment>
<name>A0A2N5ZFQ4_MUIH1</name>